<organism evidence="2 3">
    <name type="scientific">Thermotalea metallivorans</name>
    <dbReference type="NCBI Taxonomy" id="520762"/>
    <lineage>
        <taxon>Bacteria</taxon>
        <taxon>Bacillati</taxon>
        <taxon>Bacillota</taxon>
        <taxon>Clostridia</taxon>
        <taxon>Peptostreptococcales</taxon>
        <taxon>Thermotaleaceae</taxon>
        <taxon>Thermotalea</taxon>
    </lineage>
</organism>
<sequence length="96" mass="11283">MKNYPIHIFLGLLDLPEPLEKMCFCLIGFVFDEEGQMNYNEVRKTLGEEMKMNYILVGSVILLIILATMQYSLNKIILLLREIKEILMQIQMKDKL</sequence>
<evidence type="ECO:0000256" key="1">
    <source>
        <dbReference type="SAM" id="Phobius"/>
    </source>
</evidence>
<evidence type="ECO:0000313" key="3">
    <source>
        <dbReference type="Proteomes" id="UP000070456"/>
    </source>
</evidence>
<keyword evidence="1" id="KW-1133">Transmembrane helix</keyword>
<name>A0A140L3M1_9FIRM</name>
<protein>
    <submittedName>
        <fullName evidence="2">Uncharacterized protein</fullName>
    </submittedName>
</protein>
<dbReference type="AlphaFoldDB" id="A0A140L3M1"/>
<accession>A0A140L3M1</accession>
<keyword evidence="1" id="KW-0472">Membrane</keyword>
<dbReference type="Proteomes" id="UP000070456">
    <property type="component" value="Unassembled WGS sequence"/>
</dbReference>
<dbReference type="EMBL" id="LOEE01000040">
    <property type="protein sequence ID" value="KXG75146.1"/>
    <property type="molecule type" value="Genomic_DNA"/>
</dbReference>
<feature type="transmembrane region" description="Helical" evidence="1">
    <location>
        <begin position="54"/>
        <end position="73"/>
    </location>
</feature>
<keyword evidence="1" id="KW-0812">Transmembrane</keyword>
<proteinExistence type="predicted"/>
<gene>
    <name evidence="2" type="ORF">AN619_18870</name>
</gene>
<evidence type="ECO:0000313" key="2">
    <source>
        <dbReference type="EMBL" id="KXG75146.1"/>
    </source>
</evidence>
<reference evidence="2 3" key="1">
    <citation type="submission" date="2015-12" db="EMBL/GenBank/DDBJ databases">
        <title>Draft genome sequence of the thermoanaerobe Thermotalea metallivorans, an isolate from the runoff channel of the Great Artesian Basin, Australia.</title>
        <authorList>
            <person name="Patel B.K."/>
        </authorList>
    </citation>
    <scope>NUCLEOTIDE SEQUENCE [LARGE SCALE GENOMIC DNA]</scope>
    <source>
        <strain evidence="2 3">B2-1</strain>
    </source>
</reference>
<comment type="caution">
    <text evidence="2">The sequence shown here is derived from an EMBL/GenBank/DDBJ whole genome shotgun (WGS) entry which is preliminary data.</text>
</comment>
<keyword evidence="3" id="KW-1185">Reference proteome</keyword>